<proteinExistence type="predicted"/>
<reference evidence="1 2" key="1">
    <citation type="submission" date="2022-12" db="EMBL/GenBank/DDBJ databases">
        <title>Hymenobacter canadensis sp. nov. isolated from lake water of the Cambridge Bay, Canada.</title>
        <authorList>
            <person name="Kim W.H."/>
            <person name="Lee Y.M."/>
        </authorList>
    </citation>
    <scope>NUCLEOTIDE SEQUENCE [LARGE SCALE GENOMIC DNA]</scope>
    <source>
        <strain evidence="1 2">PAMC 29467</strain>
    </source>
</reference>
<dbReference type="RefSeq" id="WP_269561021.1">
    <property type="nucleotide sequence ID" value="NZ_CP114767.1"/>
</dbReference>
<keyword evidence="2" id="KW-1185">Reference proteome</keyword>
<evidence type="ECO:0000313" key="1">
    <source>
        <dbReference type="EMBL" id="WBA42974.1"/>
    </source>
</evidence>
<evidence type="ECO:0000313" key="2">
    <source>
        <dbReference type="Proteomes" id="UP001211005"/>
    </source>
</evidence>
<protein>
    <submittedName>
        <fullName evidence="1">Uncharacterized protein</fullName>
    </submittedName>
</protein>
<dbReference type="EMBL" id="CP114767">
    <property type="protein sequence ID" value="WBA42974.1"/>
    <property type="molecule type" value="Genomic_DNA"/>
</dbReference>
<dbReference type="Proteomes" id="UP001211005">
    <property type="component" value="Chromosome"/>
</dbReference>
<accession>A0ABY7LSZ2</accession>
<name>A0ABY7LSZ2_9BACT</name>
<organism evidence="1 2">
    <name type="scientific">Hymenobacter canadensis</name>
    <dbReference type="NCBI Taxonomy" id="2999067"/>
    <lineage>
        <taxon>Bacteria</taxon>
        <taxon>Pseudomonadati</taxon>
        <taxon>Bacteroidota</taxon>
        <taxon>Cytophagia</taxon>
        <taxon>Cytophagales</taxon>
        <taxon>Hymenobacteraceae</taxon>
        <taxon>Hymenobacter</taxon>
    </lineage>
</organism>
<sequence length="181" mass="18947">MDLSNLSHLGGLEGADNTPGLLGYVLWAPTSWFATIAKAPAYVGTAPAGTSAIIATDHAFLQGKGFLRIYITLDSNELKAEVVGERDGRGQKITFEGFHPGNKASSIETFNIMKNTDGILLVPDADGTYLQVGAEGLPVELSPSYGSGKLSGGRRGTTLKGECYAKAVQIYAGDVIEKPAA</sequence>
<gene>
    <name evidence="1" type="ORF">O3303_05270</name>
</gene>